<dbReference type="EMBL" id="CM017873">
    <property type="protein sequence ID" value="KAG1331889.1"/>
    <property type="molecule type" value="Genomic_DNA"/>
</dbReference>
<sequence length="63" mass="6862">MLAIRGGKDLREPPVRGHVGSGGSFCVDPFLLPLPYFLIQVGHSAASEGGEEVKDGRERDKRR</sequence>
<name>A0A8K0I1N2_COCNU</name>
<organism evidence="1 2">
    <name type="scientific">Cocos nucifera</name>
    <name type="common">Coconut palm</name>
    <dbReference type="NCBI Taxonomy" id="13894"/>
    <lineage>
        <taxon>Eukaryota</taxon>
        <taxon>Viridiplantae</taxon>
        <taxon>Streptophyta</taxon>
        <taxon>Embryophyta</taxon>
        <taxon>Tracheophyta</taxon>
        <taxon>Spermatophyta</taxon>
        <taxon>Magnoliopsida</taxon>
        <taxon>Liliopsida</taxon>
        <taxon>Arecaceae</taxon>
        <taxon>Arecoideae</taxon>
        <taxon>Cocoseae</taxon>
        <taxon>Attaleinae</taxon>
        <taxon>Cocos</taxon>
    </lineage>
</organism>
<dbReference type="AlphaFoldDB" id="A0A8K0I1N2"/>
<proteinExistence type="predicted"/>
<reference evidence="1" key="1">
    <citation type="journal article" date="2017" name="Gigascience">
        <title>The genome draft of coconut (Cocos nucifera).</title>
        <authorList>
            <person name="Xiao Y."/>
            <person name="Xu P."/>
            <person name="Fan H."/>
            <person name="Baudouin L."/>
            <person name="Xia W."/>
            <person name="Bocs S."/>
            <person name="Xu J."/>
            <person name="Li Q."/>
            <person name="Guo A."/>
            <person name="Zhou L."/>
            <person name="Li J."/>
            <person name="Wu Y."/>
            <person name="Ma Z."/>
            <person name="Armero A."/>
            <person name="Issali A.E."/>
            <person name="Liu N."/>
            <person name="Peng M."/>
            <person name="Yang Y."/>
        </authorList>
    </citation>
    <scope>NUCLEOTIDE SEQUENCE</scope>
    <source>
        <tissue evidence="1">Spear leaf of Hainan Tall coconut</tissue>
    </source>
</reference>
<evidence type="ECO:0000313" key="2">
    <source>
        <dbReference type="Proteomes" id="UP000797356"/>
    </source>
</evidence>
<reference evidence="1" key="2">
    <citation type="submission" date="2019-07" db="EMBL/GenBank/DDBJ databases">
        <authorList>
            <person name="Yang Y."/>
            <person name="Bocs S."/>
            <person name="Baudouin L."/>
        </authorList>
    </citation>
    <scope>NUCLEOTIDE SEQUENCE</scope>
    <source>
        <tissue evidence="1">Spear leaf of Hainan Tall coconut</tissue>
    </source>
</reference>
<protein>
    <submittedName>
        <fullName evidence="1">Uncharacterized protein</fullName>
    </submittedName>
</protein>
<evidence type="ECO:0000313" key="1">
    <source>
        <dbReference type="EMBL" id="KAG1331889.1"/>
    </source>
</evidence>
<dbReference type="Proteomes" id="UP000797356">
    <property type="component" value="Chromosome 2"/>
</dbReference>
<keyword evidence="2" id="KW-1185">Reference proteome</keyword>
<accession>A0A8K0I1N2</accession>
<comment type="caution">
    <text evidence="1">The sequence shown here is derived from an EMBL/GenBank/DDBJ whole genome shotgun (WGS) entry which is preliminary data.</text>
</comment>
<gene>
    <name evidence="1" type="ORF">COCNU_02G018570</name>
</gene>